<protein>
    <submittedName>
        <fullName evidence="6">NlpC/P60 family protein</fullName>
    </submittedName>
</protein>
<keyword evidence="3" id="KW-0378">Hydrolase</keyword>
<name>A0A558QU99_9SPHN</name>
<dbReference type="PANTHER" id="PTHR47359:SF3">
    <property type="entry name" value="NLP_P60 DOMAIN-CONTAINING PROTEIN-RELATED"/>
    <property type="match status" value="1"/>
</dbReference>
<proteinExistence type="inferred from homology"/>
<dbReference type="OrthoDB" id="9813368at2"/>
<accession>A0A558QU99</accession>
<evidence type="ECO:0000256" key="2">
    <source>
        <dbReference type="ARBA" id="ARBA00022670"/>
    </source>
</evidence>
<dbReference type="Proteomes" id="UP000318681">
    <property type="component" value="Unassembled WGS sequence"/>
</dbReference>
<dbReference type="Pfam" id="PF00877">
    <property type="entry name" value="NLPC_P60"/>
    <property type="match status" value="1"/>
</dbReference>
<dbReference type="EMBL" id="VNIM01000112">
    <property type="protein sequence ID" value="TVV70704.1"/>
    <property type="molecule type" value="Genomic_DNA"/>
</dbReference>
<dbReference type="Pfam" id="PF18348">
    <property type="entry name" value="SH3_16"/>
    <property type="match status" value="1"/>
</dbReference>
<organism evidence="6 7">
    <name type="scientific">Alterirhizorhabdus solaris</name>
    <dbReference type="NCBI Taxonomy" id="2529389"/>
    <lineage>
        <taxon>Bacteria</taxon>
        <taxon>Pseudomonadati</taxon>
        <taxon>Pseudomonadota</taxon>
        <taxon>Alphaproteobacteria</taxon>
        <taxon>Sphingomonadales</taxon>
        <taxon>Rhizorhabdaceae</taxon>
        <taxon>Alterirhizorhabdus</taxon>
    </lineage>
</organism>
<evidence type="ECO:0000256" key="4">
    <source>
        <dbReference type="ARBA" id="ARBA00022807"/>
    </source>
</evidence>
<sequence>MPPAPPSAERFRLVGPSVVLDPRIHAVRRDIADIGLADRVFAPHYSAPEVSACALPAAMLRAAPDDDAVAVSQLVQGEAFAVVDISVGWAWGYGLHDCYVGYLRAEMLGPLVAPTHVVTAPVALVFATPDIKAPVIATRTIGARLHGIAEGAFVATAGGYIHARHLAPVETPVADPVAVAETLVGAPYLWGGRGDGGVDCSGLVQRALGLAGIAAPRDSDQQRSLGREIGEGEALRRGDIILFPGHVGMMVDDTRLIHANAHWMAVTIEPLDTVTGRGAAIVARRRIA</sequence>
<dbReference type="InterPro" id="IPR041382">
    <property type="entry name" value="SH3_16"/>
</dbReference>
<evidence type="ECO:0000256" key="3">
    <source>
        <dbReference type="ARBA" id="ARBA00022801"/>
    </source>
</evidence>
<evidence type="ECO:0000313" key="7">
    <source>
        <dbReference type="Proteomes" id="UP000318681"/>
    </source>
</evidence>
<dbReference type="GO" id="GO:0006508">
    <property type="term" value="P:proteolysis"/>
    <property type="evidence" value="ECO:0007669"/>
    <property type="project" value="UniProtKB-KW"/>
</dbReference>
<feature type="domain" description="NlpC/P60" evidence="5">
    <location>
        <begin position="170"/>
        <end position="288"/>
    </location>
</feature>
<dbReference type="PANTHER" id="PTHR47359">
    <property type="entry name" value="PEPTIDOGLYCAN DL-ENDOPEPTIDASE CWLO"/>
    <property type="match status" value="1"/>
</dbReference>
<dbReference type="AlphaFoldDB" id="A0A558QU99"/>
<dbReference type="Gene3D" id="3.90.1720.10">
    <property type="entry name" value="endopeptidase domain like (from Nostoc punctiforme)"/>
    <property type="match status" value="1"/>
</dbReference>
<dbReference type="RefSeq" id="WP_145155077.1">
    <property type="nucleotide sequence ID" value="NZ_VNIM01000112.1"/>
</dbReference>
<evidence type="ECO:0000313" key="6">
    <source>
        <dbReference type="EMBL" id="TVV70704.1"/>
    </source>
</evidence>
<comment type="caution">
    <text evidence="6">The sequence shown here is derived from an EMBL/GenBank/DDBJ whole genome shotgun (WGS) entry which is preliminary data.</text>
</comment>
<evidence type="ECO:0000256" key="1">
    <source>
        <dbReference type="ARBA" id="ARBA00007074"/>
    </source>
</evidence>
<dbReference type="GO" id="GO:0008234">
    <property type="term" value="F:cysteine-type peptidase activity"/>
    <property type="evidence" value="ECO:0007669"/>
    <property type="project" value="UniProtKB-KW"/>
</dbReference>
<dbReference type="SUPFAM" id="SSF54001">
    <property type="entry name" value="Cysteine proteinases"/>
    <property type="match status" value="1"/>
</dbReference>
<keyword evidence="4" id="KW-0788">Thiol protease</keyword>
<dbReference type="PROSITE" id="PS51935">
    <property type="entry name" value="NLPC_P60"/>
    <property type="match status" value="1"/>
</dbReference>
<keyword evidence="7" id="KW-1185">Reference proteome</keyword>
<keyword evidence="2" id="KW-0645">Protease</keyword>
<comment type="similarity">
    <text evidence="1">Belongs to the peptidase C40 family.</text>
</comment>
<dbReference type="InterPro" id="IPR038765">
    <property type="entry name" value="Papain-like_cys_pep_sf"/>
</dbReference>
<dbReference type="InterPro" id="IPR051794">
    <property type="entry name" value="PG_Endopeptidase_C40"/>
</dbReference>
<gene>
    <name evidence="6" type="ORF">FOY91_18480</name>
</gene>
<evidence type="ECO:0000259" key="5">
    <source>
        <dbReference type="PROSITE" id="PS51935"/>
    </source>
</evidence>
<reference evidence="6 7" key="1">
    <citation type="submission" date="2019-07" db="EMBL/GenBank/DDBJ databases">
        <title>Sphingomonas solaris sp. nov., isolated from a solar panel from Boston, Massachusetts.</title>
        <authorList>
            <person name="Tanner K."/>
            <person name="Pascual J."/>
            <person name="Mancuso C."/>
            <person name="Pereto J."/>
            <person name="Khalil A."/>
            <person name="Vilanova C."/>
        </authorList>
    </citation>
    <scope>NUCLEOTIDE SEQUENCE [LARGE SCALE GENOMIC DNA]</scope>
    <source>
        <strain evidence="6 7">R4DWN</strain>
    </source>
</reference>
<dbReference type="InterPro" id="IPR000064">
    <property type="entry name" value="NLP_P60_dom"/>
</dbReference>